<reference evidence="2" key="1">
    <citation type="journal article" date="2015" name="Nature">
        <title>Complex archaea that bridge the gap between prokaryotes and eukaryotes.</title>
        <authorList>
            <person name="Spang A."/>
            <person name="Saw J.H."/>
            <person name="Jorgensen S.L."/>
            <person name="Zaremba-Niedzwiedzka K."/>
            <person name="Martijn J."/>
            <person name="Lind A.E."/>
            <person name="van Eijk R."/>
            <person name="Schleper C."/>
            <person name="Guy L."/>
            <person name="Ettema T.J."/>
        </authorList>
    </citation>
    <scope>NUCLEOTIDE SEQUENCE</scope>
</reference>
<name>A0A0F9IVI3_9ZZZZ</name>
<dbReference type="PANTHER" id="PTHR35604:SF2">
    <property type="entry name" value="TRANSPOSASE INSH FOR INSERTION SEQUENCE ELEMENT IS5A-RELATED"/>
    <property type="match status" value="1"/>
</dbReference>
<dbReference type="Pfam" id="PF13751">
    <property type="entry name" value="DDE_Tnp_1_6"/>
    <property type="match status" value="1"/>
</dbReference>
<proteinExistence type="predicted"/>
<protein>
    <recommendedName>
        <fullName evidence="1">Transposase DDE domain-containing protein</fullName>
    </recommendedName>
</protein>
<gene>
    <name evidence="2" type="ORF">LCGC14_1532920</name>
</gene>
<evidence type="ECO:0000259" key="1">
    <source>
        <dbReference type="Pfam" id="PF13751"/>
    </source>
</evidence>
<comment type="caution">
    <text evidence="2">The sequence shown here is derived from an EMBL/GenBank/DDBJ whole genome shotgun (WGS) entry which is preliminary data.</text>
</comment>
<dbReference type="AlphaFoldDB" id="A0A0F9IVI3"/>
<feature type="domain" description="Transposase DDE" evidence="1">
    <location>
        <begin position="376"/>
        <end position="495"/>
    </location>
</feature>
<dbReference type="InterPro" id="IPR025668">
    <property type="entry name" value="Tnp_DDE_dom"/>
</dbReference>
<dbReference type="PANTHER" id="PTHR35604">
    <property type="entry name" value="TRANSPOSASE INSH FOR INSERTION SEQUENCE ELEMENT IS5A-RELATED"/>
    <property type="match status" value="1"/>
</dbReference>
<sequence length="540" mass="61082">MLEQSWAETFRREVFERLNEKVFAVLYAETDSRPNVPVNVLFSLEVLKSGFGWTDEQMYQAFIFDLQVRYALGYENVGDGYFAIRTVYNFRERLSKHMQTSGENLVEQAFEHITDEQIEALGLQTDKLRIDSTQIASDIRSGSRLQLLVETLGRVHRMLSESDRERYAEVLDPYVQSKASRYIYRLKSGQYGEKMAQIGPVMHQLLVELAADYGGQEPYHLLGRVFADHFVWSEDEQRPKEPSEVSADSLQSLDDPEATYRKKQGQSYHGYVSNISETCNPDNEVQLIVKVQTEPNVTDDEQMLVDALPELMERTDVNELYTDGAYNGPDLDEALAGTPIQHLQSAIRGGRTPDGFLSLADFQWETDDDGQPTTLTCPQGQVIAVEPGRADQRFIARPDTETCNSCPLLAICPMRPQGSQRTPGLYFNHRTFRVAQKRQQVATFGQSGNLRAAVEATVRSVKHPFRHGKVLVRGLFRVSCVILASAIMVNARRLHKAATQTQPDSDPSVPDSTLFGLFSRFLTLSSALRRGRCLWHPLTL</sequence>
<evidence type="ECO:0000313" key="2">
    <source>
        <dbReference type="EMBL" id="KKM61318.1"/>
    </source>
</evidence>
<dbReference type="EMBL" id="LAZR01011506">
    <property type="protein sequence ID" value="KKM61318.1"/>
    <property type="molecule type" value="Genomic_DNA"/>
</dbReference>
<organism evidence="2">
    <name type="scientific">marine sediment metagenome</name>
    <dbReference type="NCBI Taxonomy" id="412755"/>
    <lineage>
        <taxon>unclassified sequences</taxon>
        <taxon>metagenomes</taxon>
        <taxon>ecological metagenomes</taxon>
    </lineage>
</organism>
<accession>A0A0F9IVI3</accession>